<reference evidence="2 3" key="1">
    <citation type="submission" date="2015-04" db="EMBL/GenBank/DDBJ databases">
        <title>Draft genome of the roundworm Trichinella nativa.</title>
        <authorList>
            <person name="Mitreva M."/>
        </authorList>
    </citation>
    <scope>NUCLEOTIDE SEQUENCE [LARGE SCALE GENOMIC DNA]</scope>
    <source>
        <strain evidence="2 3">ISS45</strain>
    </source>
</reference>
<organism evidence="2 3">
    <name type="scientific">Trichinella nativa</name>
    <dbReference type="NCBI Taxonomy" id="6335"/>
    <lineage>
        <taxon>Eukaryota</taxon>
        <taxon>Metazoa</taxon>
        <taxon>Ecdysozoa</taxon>
        <taxon>Nematoda</taxon>
        <taxon>Enoplea</taxon>
        <taxon>Dorylaimia</taxon>
        <taxon>Trichinellida</taxon>
        <taxon>Trichinellidae</taxon>
        <taxon>Trichinella</taxon>
    </lineage>
</organism>
<name>A0A1Y3EJ97_9BILA</name>
<dbReference type="Proteomes" id="UP000243006">
    <property type="component" value="Unassembled WGS sequence"/>
</dbReference>
<evidence type="ECO:0000259" key="1">
    <source>
        <dbReference type="Pfam" id="PF20770"/>
    </source>
</evidence>
<comment type="caution">
    <text evidence="2">The sequence shown here is derived from an EMBL/GenBank/DDBJ whole genome shotgun (WGS) entry which is preliminary data.</text>
</comment>
<protein>
    <recommendedName>
        <fullName evidence="1">PAN2-PAN3 deadenylation complex catalytic subunit PAN2 N-terminal domain-containing protein</fullName>
    </recommendedName>
</protein>
<dbReference type="InterPro" id="IPR048841">
    <property type="entry name" value="PAN2_N"/>
</dbReference>
<dbReference type="SUPFAM" id="SSF50978">
    <property type="entry name" value="WD40 repeat-like"/>
    <property type="match status" value="1"/>
</dbReference>
<feature type="domain" description="PAN2-PAN3 deadenylation complex catalytic subunit PAN2 N-terminal" evidence="1">
    <location>
        <begin position="1"/>
        <end position="55"/>
    </location>
</feature>
<dbReference type="Gene3D" id="2.130.10.10">
    <property type="entry name" value="YVTN repeat-like/Quinoprotein amine dehydrogenase"/>
    <property type="match status" value="1"/>
</dbReference>
<gene>
    <name evidence="2" type="ORF">D917_08636</name>
</gene>
<dbReference type="EMBL" id="LVZM01010637">
    <property type="protein sequence ID" value="OUC45131.1"/>
    <property type="molecule type" value="Genomic_DNA"/>
</dbReference>
<evidence type="ECO:0000313" key="3">
    <source>
        <dbReference type="Proteomes" id="UP000243006"/>
    </source>
</evidence>
<feature type="non-terminal residue" evidence="2">
    <location>
        <position position="56"/>
    </location>
</feature>
<dbReference type="PANTHER" id="PTHR15728:SF0">
    <property type="entry name" value="PAN2-PAN3 DEADENYLATION COMPLEX CATALYTIC SUBUNIT PAN2"/>
    <property type="match status" value="1"/>
</dbReference>
<dbReference type="GO" id="GO:0004535">
    <property type="term" value="F:poly(A)-specific ribonuclease activity"/>
    <property type="evidence" value="ECO:0007669"/>
    <property type="project" value="TreeGrafter"/>
</dbReference>
<dbReference type="Pfam" id="PF20770">
    <property type="entry name" value="PAN2_N"/>
    <property type="match status" value="1"/>
</dbReference>
<dbReference type="GO" id="GO:0000289">
    <property type="term" value="P:nuclear-transcribed mRNA poly(A) tail shortening"/>
    <property type="evidence" value="ECO:0007669"/>
    <property type="project" value="TreeGrafter"/>
</dbReference>
<proteinExistence type="predicted"/>
<dbReference type="InterPro" id="IPR015943">
    <property type="entry name" value="WD40/YVTN_repeat-like_dom_sf"/>
</dbReference>
<dbReference type="InterPro" id="IPR036322">
    <property type="entry name" value="WD40_repeat_dom_sf"/>
</dbReference>
<dbReference type="AlphaFoldDB" id="A0A1Y3EJ97"/>
<accession>A0A1Y3EJ97</accession>
<evidence type="ECO:0000313" key="2">
    <source>
        <dbReference type="EMBL" id="OUC45131.1"/>
    </source>
</evidence>
<dbReference type="InterPro" id="IPR050785">
    <property type="entry name" value="PAN2-PAN3_catalytic_subunit"/>
</dbReference>
<sequence length="56" mass="6053">MKSTEKMLITGHSNGNICLRNPLNFSLLQEMNAHSGSLSDFVIRGSHLVTCGFSSA</sequence>
<dbReference type="GO" id="GO:0031251">
    <property type="term" value="C:PAN complex"/>
    <property type="evidence" value="ECO:0007669"/>
    <property type="project" value="TreeGrafter"/>
</dbReference>
<dbReference type="GO" id="GO:0000932">
    <property type="term" value="C:P-body"/>
    <property type="evidence" value="ECO:0007669"/>
    <property type="project" value="TreeGrafter"/>
</dbReference>
<dbReference type="PANTHER" id="PTHR15728">
    <property type="entry name" value="DEADENYLATION COMPLEX CATALYTIC SUBUNIT PAN2"/>
    <property type="match status" value="1"/>
</dbReference>